<feature type="compositionally biased region" description="Polar residues" evidence="3">
    <location>
        <begin position="1156"/>
        <end position="1168"/>
    </location>
</feature>
<dbReference type="InterPro" id="IPR036322">
    <property type="entry name" value="WD40_repeat_dom_sf"/>
</dbReference>
<dbReference type="FunCoup" id="A0A6J2WFY0">
    <property type="interactions" value="1186"/>
</dbReference>
<dbReference type="GO" id="GO:0008286">
    <property type="term" value="P:insulin receptor signaling pathway"/>
    <property type="evidence" value="ECO:0007669"/>
    <property type="project" value="TreeGrafter"/>
</dbReference>
<proteinExistence type="predicted"/>
<dbReference type="InParanoid" id="A0A6J2WFY0"/>
<dbReference type="InterPro" id="IPR001680">
    <property type="entry name" value="WD40_rpt"/>
</dbReference>
<feature type="region of interest" description="Disordered" evidence="3">
    <location>
        <begin position="239"/>
        <end position="412"/>
    </location>
</feature>
<gene>
    <name evidence="6" type="primary">znf106a</name>
</gene>
<dbReference type="GO" id="GO:0016020">
    <property type="term" value="C:membrane"/>
    <property type="evidence" value="ECO:0007669"/>
    <property type="project" value="TreeGrafter"/>
</dbReference>
<dbReference type="GO" id="GO:0005829">
    <property type="term" value="C:cytosol"/>
    <property type="evidence" value="ECO:0007669"/>
    <property type="project" value="TreeGrafter"/>
</dbReference>
<feature type="region of interest" description="Disordered" evidence="3">
    <location>
        <begin position="985"/>
        <end position="1025"/>
    </location>
</feature>
<protein>
    <submittedName>
        <fullName evidence="6">Zinc finger protein 106</fullName>
    </submittedName>
</protein>
<feature type="repeat" description="WD" evidence="1">
    <location>
        <begin position="1322"/>
        <end position="1361"/>
    </location>
</feature>
<dbReference type="GO" id="GO:0003723">
    <property type="term" value="F:RNA binding"/>
    <property type="evidence" value="ECO:0007669"/>
    <property type="project" value="InterPro"/>
</dbReference>
<reference evidence="6" key="1">
    <citation type="submission" date="2025-08" db="UniProtKB">
        <authorList>
            <consortium name="RefSeq"/>
        </authorList>
    </citation>
    <scope>IDENTIFICATION</scope>
</reference>
<feature type="compositionally biased region" description="Polar residues" evidence="3">
    <location>
        <begin position="498"/>
        <end position="526"/>
    </location>
</feature>
<dbReference type="SUPFAM" id="SSF50978">
    <property type="entry name" value="WD40 repeat-like"/>
    <property type="match status" value="1"/>
</dbReference>
<dbReference type="SMART" id="SM00320">
    <property type="entry name" value="WD40"/>
    <property type="match status" value="6"/>
</dbReference>
<dbReference type="PROSITE" id="PS00028">
    <property type="entry name" value="ZINC_FINGER_C2H2_1"/>
    <property type="match status" value="3"/>
</dbReference>
<feature type="coiled-coil region" evidence="2">
    <location>
        <begin position="854"/>
        <end position="881"/>
    </location>
</feature>
<dbReference type="Gene3D" id="3.30.160.60">
    <property type="entry name" value="Classic Zinc Finger"/>
    <property type="match status" value="1"/>
</dbReference>
<accession>A0A6J2WFY0</accession>
<dbReference type="PANTHER" id="PTHR14435">
    <property type="entry name" value="ZINC FINGER PROTEIN 106"/>
    <property type="match status" value="1"/>
</dbReference>
<feature type="region of interest" description="Disordered" evidence="3">
    <location>
        <begin position="112"/>
        <end position="211"/>
    </location>
</feature>
<organism evidence="5 6">
    <name type="scientific">Chanos chanos</name>
    <name type="common">Milkfish</name>
    <name type="synonym">Mugil chanos</name>
    <dbReference type="NCBI Taxonomy" id="29144"/>
    <lineage>
        <taxon>Eukaryota</taxon>
        <taxon>Metazoa</taxon>
        <taxon>Chordata</taxon>
        <taxon>Craniata</taxon>
        <taxon>Vertebrata</taxon>
        <taxon>Euteleostomi</taxon>
        <taxon>Actinopterygii</taxon>
        <taxon>Neopterygii</taxon>
        <taxon>Teleostei</taxon>
        <taxon>Ostariophysi</taxon>
        <taxon>Gonorynchiformes</taxon>
        <taxon>Chanidae</taxon>
        <taxon>Chanos</taxon>
    </lineage>
</organism>
<dbReference type="PROSITE" id="PS50082">
    <property type="entry name" value="WD_REPEATS_2"/>
    <property type="match status" value="1"/>
</dbReference>
<keyword evidence="2" id="KW-0175">Coiled coil</keyword>
<feature type="compositionally biased region" description="Basic and acidic residues" evidence="3">
    <location>
        <begin position="274"/>
        <end position="287"/>
    </location>
</feature>
<dbReference type="OrthoDB" id="10002522at2759"/>
<feature type="compositionally biased region" description="Polar residues" evidence="3">
    <location>
        <begin position="1062"/>
        <end position="1071"/>
    </location>
</feature>
<dbReference type="CDD" id="cd00200">
    <property type="entry name" value="WD40"/>
    <property type="match status" value="1"/>
</dbReference>
<feature type="compositionally biased region" description="Low complexity" evidence="3">
    <location>
        <begin position="201"/>
        <end position="210"/>
    </location>
</feature>
<feature type="compositionally biased region" description="Pro residues" evidence="3">
    <location>
        <begin position="1095"/>
        <end position="1104"/>
    </location>
</feature>
<feature type="domain" description="C2H2-type" evidence="4">
    <location>
        <begin position="7"/>
        <end position="29"/>
    </location>
</feature>
<dbReference type="InterPro" id="IPR013087">
    <property type="entry name" value="Znf_C2H2_type"/>
</dbReference>
<dbReference type="CTD" id="437005"/>
<evidence type="ECO:0000256" key="2">
    <source>
        <dbReference type="SAM" id="Coils"/>
    </source>
</evidence>
<feature type="compositionally biased region" description="Polar residues" evidence="3">
    <location>
        <begin position="795"/>
        <end position="808"/>
    </location>
</feature>
<feature type="compositionally biased region" description="Polar residues" evidence="3">
    <location>
        <begin position="350"/>
        <end position="370"/>
    </location>
</feature>
<feature type="compositionally biased region" description="Basic and acidic residues" evidence="3">
    <location>
        <begin position="534"/>
        <end position="545"/>
    </location>
</feature>
<feature type="compositionally biased region" description="Basic and acidic residues" evidence="3">
    <location>
        <begin position="1194"/>
        <end position="1208"/>
    </location>
</feature>
<dbReference type="RefSeq" id="XP_030643248.1">
    <property type="nucleotide sequence ID" value="XM_030787388.1"/>
</dbReference>
<keyword evidence="1" id="KW-0853">WD repeat</keyword>
<dbReference type="GO" id="GO:0017124">
    <property type="term" value="F:SH3 domain binding"/>
    <property type="evidence" value="ECO:0007669"/>
    <property type="project" value="TreeGrafter"/>
</dbReference>
<evidence type="ECO:0000256" key="3">
    <source>
        <dbReference type="SAM" id="MobiDB-lite"/>
    </source>
</evidence>
<name>A0A6J2WFY0_CHACN</name>
<dbReference type="SMART" id="SM00355">
    <property type="entry name" value="ZnF_C2H2"/>
    <property type="match status" value="4"/>
</dbReference>
<dbReference type="Pfam" id="PF00400">
    <property type="entry name" value="WD40"/>
    <property type="match status" value="4"/>
</dbReference>
<feature type="compositionally biased region" description="Polar residues" evidence="3">
    <location>
        <begin position="393"/>
        <end position="402"/>
    </location>
</feature>
<feature type="region of interest" description="Disordered" evidence="3">
    <location>
        <begin position="1062"/>
        <end position="1321"/>
    </location>
</feature>
<evidence type="ECO:0000256" key="1">
    <source>
        <dbReference type="PROSITE-ProRule" id="PRU00221"/>
    </source>
</evidence>
<feature type="region of interest" description="Disordered" evidence="3">
    <location>
        <begin position="459"/>
        <end position="545"/>
    </location>
</feature>
<dbReference type="Proteomes" id="UP000504632">
    <property type="component" value="Chromosome 10"/>
</dbReference>
<dbReference type="GeneID" id="115823338"/>
<dbReference type="PANTHER" id="PTHR14435:SF2">
    <property type="entry name" value="ZINC FINGER PROTEIN 106"/>
    <property type="match status" value="1"/>
</dbReference>
<dbReference type="FunFam" id="2.130.10.10:FF:000114">
    <property type="entry name" value="zinc finger protein 106 isoform X1"/>
    <property type="match status" value="1"/>
</dbReference>
<feature type="region of interest" description="Disordered" evidence="3">
    <location>
        <begin position="757"/>
        <end position="820"/>
    </location>
</feature>
<evidence type="ECO:0000259" key="4">
    <source>
        <dbReference type="PROSITE" id="PS00028"/>
    </source>
</evidence>
<feature type="compositionally biased region" description="Basic residues" evidence="3">
    <location>
        <begin position="1110"/>
        <end position="1123"/>
    </location>
</feature>
<sequence length="1676" mass="186960">MAKDRTCILCDIVYSSKQDMDEHMRSMLHHRELENLKGRDCGHECRACGIKVVSLTDYANHISSTLHKSKVEHQTKTGEQDEEYFDKELVQLIQKRKELIRKEEAAAMQAREEEEDATHLWRQERPWQQPRSVSRDQNYPRFPLAPKGSTSLNRHESWRGHSPNRYRSHQYQQNKSATWHAEEPPNFQNWGSRDWQRDVRSNQGNGWGNRRGNHSFCAGNSHRSSWTGSDCNYGGNGSFYRQDSRETRNPSRSMSTSGRDHQKPHSSIVGQKKAHQEKSPGEQDHSKNKGSKLGSSSLKMDKVHRWSPYPSLRLDEPSPQLDAHSSSELNSMRSPEEERESLSRADRCSEGQTQSDQRSQPQNCPEGQTVETDHVKQWRTSTHGSKNKGGTDAGSQTSTFSNKIIEESTKSSQVEWNVRIISDMLRKAKKRLLEKRDPIETTTPRDHQMDAKARLHIEENEEADGSEMNGIRESDQSERVHKDDEAQQLTNKDDGSLSKDSAMQSDNSASDSTPSLQSLQVSTSTIDFEEDEECMRKDEEKREMTGEQCMQIMEDGLGSDSEGTHHNNQNLASGSLVPTLSKLALPACIKRDLSRHISARGKTGVYEPNLNIARRIRNVSGTQKGEVEKDSGLKPTLRQLISSSGCRRNVNWDQVYQEVCRKKQEQGKGMPRFGIEMVPSQPEAQNHMANNHGPISEEYHMESLFESHLDLVSTSSRKRSLSESNVFTDRSSSALSFLTDRDAQKDISAQVRHHNPELKGCVSPMGDIQHHQDNLQEPGQAPSDKAPESVEGDSSCASGTEFNDTQGSGKKRRAAADIVSPEIPNLERKNKRQKIRAKKDCSSVDQLLAVSLREEELNNSLQTVENNLGQARAALQAAYMEVQRLLMVKQQITMEMNSLRNKRIDLLQGMQGGSENVSSRRAKNRVECGAHASASPSPVSSLTELPALLLSQPPRSSLTPFPSHTVGPPALPSVLPTQASTLPVGIKQEPLSPVNLTPELTRTESPASDHHITTPEPCTLPDIKTEAKPVGNSDCNIMVELRQTRADPFVDVRDMSWNVVSSDFKSPQSAVSPKERTVDPPTSLTSETPSIHPLSPKPSPPPSIPEAKSVKRVRKLKKKRVLRKAQSADQPENSDTELDEKASISRPVRKLRQRQRASGCQSSTSTPTPFGEEQVGDGREHSLGDLQEPASPSRKKEPASPSSKKEPQDSDSSELEMVELPKAVPTEVVSLDTSDTDKEESTSKARRPSKDSAPTPLENMSPEPQKLACDEVTSTSEVVTNSSVKSDESEMKTAQTGQSEHKASSDISSDPGEGEEPSEGLFKGHKEAVNGMQIHNGLLYTCSGDRTVRIFDLMSHKCVAVLEGHSTKVNCLLVSHGLGLPHRLYTGSSDQTIRCYNITTREFLEQLCLPDRVLCLHSRWRVLYAGLANGSVVTFNLKTNKQLDVFDCHGPRAVSCLATAQEGARCVLLVGSYDSTISVRDARSGLLLRTLEGHTKTVLCMKVVNDVVFSGSSDQSVHAHNIHTGELVKIYKGHNHAVTVVDILGKVMVTACLDKLVRVYELQSHDRLQVYGGHTDMVMCMVIHKSMIYTGCYDGSIRAVRLNLMQNYRCRWHGCSLIFGVVEHLVQHLLNDHTNPSLQTMKCRWRNCDAFFTSRNSSRQVMQRHLHSHAEEEGGH</sequence>
<feature type="compositionally biased region" description="Polar residues" evidence="3">
    <location>
        <begin position="994"/>
        <end position="1006"/>
    </location>
</feature>
<dbReference type="InterPro" id="IPR015943">
    <property type="entry name" value="WD40/YVTN_repeat-like_dom_sf"/>
</dbReference>
<dbReference type="InterPro" id="IPR042622">
    <property type="entry name" value="Znf106"/>
</dbReference>
<feature type="compositionally biased region" description="Basic and acidic residues" evidence="3">
    <location>
        <begin position="334"/>
        <end position="349"/>
    </location>
</feature>
<feature type="domain" description="C2H2-type" evidence="4">
    <location>
        <begin position="1610"/>
        <end position="1633"/>
    </location>
</feature>
<evidence type="ECO:0000313" key="5">
    <source>
        <dbReference type="Proteomes" id="UP000504632"/>
    </source>
</evidence>
<keyword evidence="5" id="KW-1185">Reference proteome</keyword>
<feature type="domain" description="C2H2-type" evidence="4">
    <location>
        <begin position="45"/>
        <end position="67"/>
    </location>
</feature>
<dbReference type="Gene3D" id="2.130.10.10">
    <property type="entry name" value="YVTN repeat-like/Quinoprotein amine dehydrogenase"/>
    <property type="match status" value="3"/>
</dbReference>
<feature type="compositionally biased region" description="Basic and acidic residues" evidence="3">
    <location>
        <begin position="470"/>
        <end position="497"/>
    </location>
</feature>
<evidence type="ECO:0000313" key="6">
    <source>
        <dbReference type="RefSeq" id="XP_030643248.1"/>
    </source>
</evidence>
<feature type="compositionally biased region" description="Low complexity" evidence="3">
    <location>
        <begin position="1271"/>
        <end position="1284"/>
    </location>
</feature>